<geneLocation type="mitochondrion" evidence="3"/>
<evidence type="ECO:0000313" key="3">
    <source>
        <dbReference type="EMBL" id="AFB78088.1"/>
    </source>
</evidence>
<dbReference type="GeneID" id="11816529"/>
<evidence type="ECO:0000256" key="1">
    <source>
        <dbReference type="SAM" id="MobiDB-lite"/>
    </source>
</evidence>
<dbReference type="CTD" id="4509"/>
<gene>
    <name evidence="3" type="primary">ATP8</name>
</gene>
<dbReference type="EMBL" id="JN790612">
    <property type="protein sequence ID" value="AFB78088.1"/>
    <property type="molecule type" value="Genomic_DNA"/>
</dbReference>
<organism evidence="3">
    <name type="scientific">Fissurella volcano</name>
    <name type="common">Volcano keyhole limpet</name>
    <dbReference type="NCBI Taxonomy" id="707972"/>
    <lineage>
        <taxon>Eukaryota</taxon>
        <taxon>Metazoa</taxon>
        <taxon>Spiralia</taxon>
        <taxon>Lophotrochozoa</taxon>
        <taxon>Mollusca</taxon>
        <taxon>Gastropoda</taxon>
        <taxon>Vetigastropoda</taxon>
        <taxon>Lepetellida</taxon>
        <taxon>Fissurelloidea</taxon>
        <taxon>Fissurellidae</taxon>
        <taxon>Fissurella</taxon>
    </lineage>
</organism>
<accession>H6V536</accession>
<protein>
    <submittedName>
        <fullName evidence="3">ATP synthase F0 subunit 8</fullName>
    </submittedName>
</protein>
<keyword evidence="3" id="KW-0496">Mitochondrion</keyword>
<proteinExistence type="predicted"/>
<feature type="region of interest" description="Disordered" evidence="1">
    <location>
        <begin position="39"/>
        <end position="74"/>
    </location>
</feature>
<feature type="transmembrane region" description="Helical" evidence="2">
    <location>
        <begin position="6"/>
        <end position="29"/>
    </location>
</feature>
<evidence type="ECO:0000256" key="2">
    <source>
        <dbReference type="SAM" id="Phobius"/>
    </source>
</evidence>
<reference evidence="3" key="1">
    <citation type="submission" date="2011-09" db="EMBL/GenBank/DDBJ databases">
        <title>Diodora aspera mitochondrial genome.</title>
        <authorList>
            <person name="Simison W.B."/>
        </authorList>
    </citation>
    <scope>NUCLEOTIDE SEQUENCE</scope>
</reference>
<feature type="compositionally biased region" description="Basic and acidic residues" evidence="1">
    <location>
        <begin position="63"/>
        <end position="74"/>
    </location>
</feature>
<name>H6V536_FISVO</name>
<keyword evidence="2" id="KW-1133">Transmembrane helix</keyword>
<dbReference type="AlphaFoldDB" id="H6V536"/>
<keyword evidence="2" id="KW-0812">Transmembrane</keyword>
<keyword evidence="2" id="KW-0472">Membrane</keyword>
<sequence length="74" mass="8401">MPQLGPVNWIFLYLMMWSFVGLLVCMFWWRFAEVYSTKGEGSYDEEGETSGSSNDKGGTGKCGLKEGKSESWSW</sequence>
<dbReference type="RefSeq" id="YP_005351138.1">
    <property type="nucleotide sequence ID" value="NC_016953.1"/>
</dbReference>